<accession>A0ABP9DBE5</accession>
<organism evidence="3 4">
    <name type="scientific">Kitasatospora terrestris</name>
    <dbReference type="NCBI Taxonomy" id="258051"/>
    <lineage>
        <taxon>Bacteria</taxon>
        <taxon>Bacillati</taxon>
        <taxon>Actinomycetota</taxon>
        <taxon>Actinomycetes</taxon>
        <taxon>Kitasatosporales</taxon>
        <taxon>Streptomycetaceae</taxon>
        <taxon>Kitasatospora</taxon>
    </lineage>
</organism>
<gene>
    <name evidence="3" type="ORF">GCM10023235_09400</name>
</gene>
<comment type="caution">
    <text evidence="3">The sequence shown here is derived from an EMBL/GenBank/DDBJ whole genome shotgun (WGS) entry which is preliminary data.</text>
</comment>
<dbReference type="InterPro" id="IPR029058">
    <property type="entry name" value="AB_hydrolase_fold"/>
</dbReference>
<reference evidence="4" key="1">
    <citation type="journal article" date="2019" name="Int. J. Syst. Evol. Microbiol.">
        <title>The Global Catalogue of Microorganisms (GCM) 10K type strain sequencing project: providing services to taxonomists for standard genome sequencing and annotation.</title>
        <authorList>
            <consortium name="The Broad Institute Genomics Platform"/>
            <consortium name="The Broad Institute Genome Sequencing Center for Infectious Disease"/>
            <person name="Wu L."/>
            <person name="Ma J."/>
        </authorList>
    </citation>
    <scope>NUCLEOTIDE SEQUENCE [LARGE SCALE GENOMIC DNA]</scope>
    <source>
        <strain evidence="4">JCM 13006</strain>
    </source>
</reference>
<dbReference type="Proteomes" id="UP001501752">
    <property type="component" value="Unassembled WGS sequence"/>
</dbReference>
<dbReference type="RefSeq" id="WP_345695476.1">
    <property type="nucleotide sequence ID" value="NZ_BAABIS010000001.1"/>
</dbReference>
<dbReference type="Pfam" id="PF12697">
    <property type="entry name" value="Abhydrolase_6"/>
    <property type="match status" value="1"/>
</dbReference>
<keyword evidence="3" id="KW-0378">Hydrolase</keyword>
<dbReference type="Gene3D" id="3.40.50.1820">
    <property type="entry name" value="alpha/beta hydrolase"/>
    <property type="match status" value="1"/>
</dbReference>
<name>A0ABP9DBE5_9ACTN</name>
<dbReference type="GO" id="GO:0016787">
    <property type="term" value="F:hydrolase activity"/>
    <property type="evidence" value="ECO:0007669"/>
    <property type="project" value="UniProtKB-KW"/>
</dbReference>
<proteinExistence type="predicted"/>
<dbReference type="InterPro" id="IPR000073">
    <property type="entry name" value="AB_hydrolase_1"/>
</dbReference>
<evidence type="ECO:0000259" key="2">
    <source>
        <dbReference type="Pfam" id="PF12697"/>
    </source>
</evidence>
<evidence type="ECO:0000313" key="3">
    <source>
        <dbReference type="EMBL" id="GAA4836597.1"/>
    </source>
</evidence>
<feature type="region of interest" description="Disordered" evidence="1">
    <location>
        <begin position="111"/>
        <end position="131"/>
    </location>
</feature>
<dbReference type="SUPFAM" id="SSF53474">
    <property type="entry name" value="alpha/beta-Hydrolases"/>
    <property type="match status" value="1"/>
</dbReference>
<sequence>MKQTPVVLIHGAWFHRSSWEGWAEQFASHGYAVSVPGWPGEAPTAAGARRGPGLWHGLGLAALTAHHERIVRSFDDPPVLIGHSAGGLIARLLLGAGLGRAAVALAPLPPGGARPVGGSRQDGSGPGTEPLTRRRFRHLVANAVGEREAAELFERYAVPAPRPLLADLGFDRPAAEPAAADLDAAVDAAGPARGPLLLVSGQEDRIVPDAVTRAVYKLYGDSPAVTDLKQFADRGHSLVFDGGRRAVADHVLAWLAANGIGAATQDRARPSGL</sequence>
<keyword evidence="4" id="KW-1185">Reference proteome</keyword>
<dbReference type="EMBL" id="BAABIS010000001">
    <property type="protein sequence ID" value="GAA4836597.1"/>
    <property type="molecule type" value="Genomic_DNA"/>
</dbReference>
<protein>
    <submittedName>
        <fullName evidence="3">Alpha/beta fold hydrolase</fullName>
    </submittedName>
</protein>
<evidence type="ECO:0000313" key="4">
    <source>
        <dbReference type="Proteomes" id="UP001501752"/>
    </source>
</evidence>
<feature type="domain" description="AB hydrolase-1" evidence="2">
    <location>
        <begin position="6"/>
        <end position="248"/>
    </location>
</feature>
<evidence type="ECO:0000256" key="1">
    <source>
        <dbReference type="SAM" id="MobiDB-lite"/>
    </source>
</evidence>